<protein>
    <submittedName>
        <fullName evidence="1">Uncharacterized protein</fullName>
    </submittedName>
</protein>
<name>A0ACB9D2Q1_CICIN</name>
<reference evidence="1 2" key="2">
    <citation type="journal article" date="2022" name="Mol. Ecol. Resour.">
        <title>The genomes of chicory, endive, great burdock and yacon provide insights into Asteraceae paleo-polyploidization history and plant inulin production.</title>
        <authorList>
            <person name="Fan W."/>
            <person name="Wang S."/>
            <person name="Wang H."/>
            <person name="Wang A."/>
            <person name="Jiang F."/>
            <person name="Liu H."/>
            <person name="Zhao H."/>
            <person name="Xu D."/>
            <person name="Zhang Y."/>
        </authorList>
    </citation>
    <scope>NUCLEOTIDE SEQUENCE [LARGE SCALE GENOMIC DNA]</scope>
    <source>
        <strain evidence="2">cv. Punajuju</strain>
        <tissue evidence="1">Leaves</tissue>
    </source>
</reference>
<comment type="caution">
    <text evidence="1">The sequence shown here is derived from an EMBL/GenBank/DDBJ whole genome shotgun (WGS) entry which is preliminary data.</text>
</comment>
<evidence type="ECO:0000313" key="1">
    <source>
        <dbReference type="EMBL" id="KAI3740887.1"/>
    </source>
</evidence>
<proteinExistence type="predicted"/>
<sequence length="189" mass="21744">MKSEFEWNARFGETVDGLPEEEGGDAPRFHRCHDGIILFENDRTLKQKPISLSALYCSATSCQGPRILTLLLSLLYTKDPKRREFTHRVTSVSMSKFISQEVEALQEGGNQHARETFLKDWDPREQRLLDNSNVEKVREFIKSVYVDEKFFASKTSGKPPLDYHVIDDEEANDQTTLIPMIDSEEETIT</sequence>
<dbReference type="EMBL" id="CM042013">
    <property type="protein sequence ID" value="KAI3740887.1"/>
    <property type="molecule type" value="Genomic_DNA"/>
</dbReference>
<gene>
    <name evidence="1" type="ORF">L2E82_31362</name>
</gene>
<reference evidence="2" key="1">
    <citation type="journal article" date="2022" name="Mol. Ecol. Resour.">
        <title>The genomes of chicory, endive, great burdock and yacon provide insights into Asteraceae palaeo-polyploidization history and plant inulin production.</title>
        <authorList>
            <person name="Fan W."/>
            <person name="Wang S."/>
            <person name="Wang H."/>
            <person name="Wang A."/>
            <person name="Jiang F."/>
            <person name="Liu H."/>
            <person name="Zhao H."/>
            <person name="Xu D."/>
            <person name="Zhang Y."/>
        </authorList>
    </citation>
    <scope>NUCLEOTIDE SEQUENCE [LARGE SCALE GENOMIC DNA]</scope>
    <source>
        <strain evidence="2">cv. Punajuju</strain>
    </source>
</reference>
<accession>A0ACB9D2Q1</accession>
<evidence type="ECO:0000313" key="2">
    <source>
        <dbReference type="Proteomes" id="UP001055811"/>
    </source>
</evidence>
<keyword evidence="2" id="KW-1185">Reference proteome</keyword>
<organism evidence="1 2">
    <name type="scientific">Cichorium intybus</name>
    <name type="common">Chicory</name>
    <dbReference type="NCBI Taxonomy" id="13427"/>
    <lineage>
        <taxon>Eukaryota</taxon>
        <taxon>Viridiplantae</taxon>
        <taxon>Streptophyta</taxon>
        <taxon>Embryophyta</taxon>
        <taxon>Tracheophyta</taxon>
        <taxon>Spermatophyta</taxon>
        <taxon>Magnoliopsida</taxon>
        <taxon>eudicotyledons</taxon>
        <taxon>Gunneridae</taxon>
        <taxon>Pentapetalae</taxon>
        <taxon>asterids</taxon>
        <taxon>campanulids</taxon>
        <taxon>Asterales</taxon>
        <taxon>Asteraceae</taxon>
        <taxon>Cichorioideae</taxon>
        <taxon>Cichorieae</taxon>
        <taxon>Cichoriinae</taxon>
        <taxon>Cichorium</taxon>
    </lineage>
</organism>
<dbReference type="Proteomes" id="UP001055811">
    <property type="component" value="Linkage Group LG05"/>
</dbReference>